<dbReference type="Gene3D" id="1.10.10.60">
    <property type="entry name" value="Homeodomain-like"/>
    <property type="match status" value="1"/>
</dbReference>
<dbReference type="PROSITE" id="PS01124">
    <property type="entry name" value="HTH_ARAC_FAMILY_2"/>
    <property type="match status" value="1"/>
</dbReference>
<dbReference type="PANTHER" id="PTHR43280:SF32">
    <property type="entry name" value="TRANSCRIPTIONAL REGULATORY PROTEIN"/>
    <property type="match status" value="1"/>
</dbReference>
<dbReference type="Pfam" id="PF12833">
    <property type="entry name" value="HTH_18"/>
    <property type="match status" value="1"/>
</dbReference>
<feature type="domain" description="HTH araC/xylS-type" evidence="5">
    <location>
        <begin position="248"/>
        <end position="346"/>
    </location>
</feature>
<dbReference type="GO" id="GO:0003700">
    <property type="term" value="F:DNA-binding transcription factor activity"/>
    <property type="evidence" value="ECO:0007669"/>
    <property type="project" value="InterPro"/>
</dbReference>
<dbReference type="Proteomes" id="UP000244081">
    <property type="component" value="Unassembled WGS sequence"/>
</dbReference>
<dbReference type="EMBL" id="QAYG01000002">
    <property type="protein sequence ID" value="PTW61726.1"/>
    <property type="molecule type" value="Genomic_DNA"/>
</dbReference>
<evidence type="ECO:0000313" key="6">
    <source>
        <dbReference type="EMBL" id="PTW61726.1"/>
    </source>
</evidence>
<dbReference type="PRINTS" id="PR00032">
    <property type="entry name" value="HTHARAC"/>
</dbReference>
<feature type="region of interest" description="Disordered" evidence="4">
    <location>
        <begin position="1"/>
        <end position="32"/>
    </location>
</feature>
<reference evidence="6 7" key="1">
    <citation type="submission" date="2018-04" db="EMBL/GenBank/DDBJ databases">
        <title>Genomic Encyclopedia of Archaeal and Bacterial Type Strains, Phase II (KMG-II): from individual species to whole genera.</title>
        <authorList>
            <person name="Goeker M."/>
        </authorList>
    </citation>
    <scope>NUCLEOTIDE SEQUENCE [LARGE SCALE GENOMIC DNA]</scope>
    <source>
        <strain evidence="6 7">DSM 23382</strain>
    </source>
</reference>
<dbReference type="InterPro" id="IPR018060">
    <property type="entry name" value="HTH_AraC"/>
</dbReference>
<dbReference type="GO" id="GO:0043565">
    <property type="term" value="F:sequence-specific DNA binding"/>
    <property type="evidence" value="ECO:0007669"/>
    <property type="project" value="InterPro"/>
</dbReference>
<keyword evidence="2" id="KW-0238">DNA-binding</keyword>
<dbReference type="OrthoDB" id="9814125at2"/>
<sequence length="350" mass="38902">MRPARSKRLPPLCHPAGDISPSRGERGASRAPPAITHAIMPIPFAGDIDYDHPMTHIQAIPQFHLFGEAPDDTAFDFIHVETLAARSARHGWTISLHNHRHLNHILVIRSGGGVIRVEDEETAFRGPAVLCVAATVVHGFAFEENIDGHIATFTEDVVSGARDAAGSVRDRLRALFADPVLPLEPGGVAEGIARHMAALAEELDLARDGHQIAMRAHLMLMILEIGRARTSRTRYAQVTLRGMDETVSALRDLIEDNFRTTRRIGDYADRLGMTSERLNEHCKRVTGVTVGHMIRQRLITEAKRQLLFTDLAASEIAYDLAFADPSHFSRFFRNHTGMSPQEFRKGNEQR</sequence>
<dbReference type="AlphaFoldDB" id="A0A2T5VDB8"/>
<name>A0A2T5VDB8_9HYPH</name>
<dbReference type="InterPro" id="IPR020449">
    <property type="entry name" value="Tscrpt_reg_AraC-type_HTH"/>
</dbReference>
<evidence type="ECO:0000313" key="7">
    <source>
        <dbReference type="Proteomes" id="UP000244081"/>
    </source>
</evidence>
<protein>
    <submittedName>
        <fullName evidence="6">AraC family transcriptional regulator</fullName>
    </submittedName>
</protein>
<keyword evidence="1" id="KW-0805">Transcription regulation</keyword>
<evidence type="ECO:0000256" key="3">
    <source>
        <dbReference type="ARBA" id="ARBA00023163"/>
    </source>
</evidence>
<proteinExistence type="predicted"/>
<dbReference type="InterPro" id="IPR047264">
    <property type="entry name" value="Cupin_HpaA-like_N"/>
</dbReference>
<keyword evidence="7" id="KW-1185">Reference proteome</keyword>
<gene>
    <name evidence="6" type="ORF">C8N35_102442</name>
</gene>
<dbReference type="InterPro" id="IPR011051">
    <property type="entry name" value="RmlC_Cupin_sf"/>
</dbReference>
<dbReference type="InterPro" id="IPR009057">
    <property type="entry name" value="Homeodomain-like_sf"/>
</dbReference>
<evidence type="ECO:0000259" key="5">
    <source>
        <dbReference type="PROSITE" id="PS01124"/>
    </source>
</evidence>
<dbReference type="SMART" id="SM00342">
    <property type="entry name" value="HTH_ARAC"/>
    <property type="match status" value="1"/>
</dbReference>
<evidence type="ECO:0000256" key="2">
    <source>
        <dbReference type="ARBA" id="ARBA00023125"/>
    </source>
</evidence>
<evidence type="ECO:0000256" key="4">
    <source>
        <dbReference type="SAM" id="MobiDB-lite"/>
    </source>
</evidence>
<organism evidence="6 7">
    <name type="scientific">Breoghania corrubedonensis</name>
    <dbReference type="NCBI Taxonomy" id="665038"/>
    <lineage>
        <taxon>Bacteria</taxon>
        <taxon>Pseudomonadati</taxon>
        <taxon>Pseudomonadota</taxon>
        <taxon>Alphaproteobacteria</taxon>
        <taxon>Hyphomicrobiales</taxon>
        <taxon>Stappiaceae</taxon>
        <taxon>Breoghania</taxon>
    </lineage>
</organism>
<dbReference type="CDD" id="cd06999">
    <property type="entry name" value="cupin_HpaA-like_N"/>
    <property type="match status" value="1"/>
</dbReference>
<comment type="caution">
    <text evidence="6">The sequence shown here is derived from an EMBL/GenBank/DDBJ whole genome shotgun (WGS) entry which is preliminary data.</text>
</comment>
<evidence type="ECO:0000256" key="1">
    <source>
        <dbReference type="ARBA" id="ARBA00023015"/>
    </source>
</evidence>
<dbReference type="SUPFAM" id="SSF46689">
    <property type="entry name" value="Homeodomain-like"/>
    <property type="match status" value="1"/>
</dbReference>
<keyword evidence="3" id="KW-0804">Transcription</keyword>
<accession>A0A2T5VDB8</accession>
<dbReference type="SUPFAM" id="SSF51182">
    <property type="entry name" value="RmlC-like cupins"/>
    <property type="match status" value="1"/>
</dbReference>
<dbReference type="PANTHER" id="PTHR43280">
    <property type="entry name" value="ARAC-FAMILY TRANSCRIPTIONAL REGULATOR"/>
    <property type="match status" value="1"/>
</dbReference>